<organism evidence="2 3">
    <name type="scientific">Bacillus lumedeiriae</name>
    <dbReference type="NCBI Taxonomy" id="3058829"/>
    <lineage>
        <taxon>Bacteria</taxon>
        <taxon>Bacillati</taxon>
        <taxon>Bacillota</taxon>
        <taxon>Bacilli</taxon>
        <taxon>Bacillales</taxon>
        <taxon>Bacillaceae</taxon>
        <taxon>Bacillus</taxon>
    </lineage>
</organism>
<gene>
    <name evidence="2" type="ORF">QYG89_03525</name>
</gene>
<sequence>MNKEKNFNRKNRKKELNTDNLNVEFAQENDAQFLDNNIRNNRKKNNLNNR</sequence>
<evidence type="ECO:0000313" key="3">
    <source>
        <dbReference type="Proteomes" id="UP001619911"/>
    </source>
</evidence>
<evidence type="ECO:0000313" key="2">
    <source>
        <dbReference type="EMBL" id="MFK2824750.1"/>
    </source>
</evidence>
<name>A0ABW8I6C1_9BACI</name>
<evidence type="ECO:0000256" key="1">
    <source>
        <dbReference type="SAM" id="MobiDB-lite"/>
    </source>
</evidence>
<comment type="caution">
    <text evidence="2">The sequence shown here is derived from an EMBL/GenBank/DDBJ whole genome shotgun (WGS) entry which is preliminary data.</text>
</comment>
<dbReference type="RefSeq" id="WP_404314643.1">
    <property type="nucleotide sequence ID" value="NZ_JAUIYO010000002.1"/>
</dbReference>
<feature type="region of interest" description="Disordered" evidence="1">
    <location>
        <begin position="1"/>
        <end position="23"/>
    </location>
</feature>
<reference evidence="2 3" key="1">
    <citation type="submission" date="2023-07" db="EMBL/GenBank/DDBJ databases">
        <title>Bacillus lucianemedeirus sp. nov, a new species isolated from an immunobiological production facility.</title>
        <authorList>
            <person name="Costa L.V."/>
            <person name="Miranda R.V.S.L."/>
            <person name="Brandao M.L.L."/>
            <person name="Reis C.M.F."/>
            <person name="Frazao A.M."/>
            <person name="Cruz F.V."/>
            <person name="Baio P.V.P."/>
            <person name="Veras J.F.C."/>
            <person name="Ramos J.N."/>
            <person name="Vieira V."/>
        </authorList>
    </citation>
    <scope>NUCLEOTIDE SEQUENCE [LARGE SCALE GENOMIC DNA]</scope>
    <source>
        <strain evidence="2 3">B190/17</strain>
    </source>
</reference>
<accession>A0ABW8I6C1</accession>
<keyword evidence="3" id="KW-1185">Reference proteome</keyword>
<protein>
    <recommendedName>
        <fullName evidence="4">YfhD family protein</fullName>
    </recommendedName>
</protein>
<proteinExistence type="predicted"/>
<dbReference type="EMBL" id="JAUIYO010000002">
    <property type="protein sequence ID" value="MFK2824750.1"/>
    <property type="molecule type" value="Genomic_DNA"/>
</dbReference>
<dbReference type="Proteomes" id="UP001619911">
    <property type="component" value="Unassembled WGS sequence"/>
</dbReference>
<evidence type="ECO:0008006" key="4">
    <source>
        <dbReference type="Google" id="ProtNLM"/>
    </source>
</evidence>